<dbReference type="Gene3D" id="3.40.50.2300">
    <property type="match status" value="1"/>
</dbReference>
<proteinExistence type="predicted"/>
<dbReference type="EMBL" id="CP025430">
    <property type="protein sequence ID" value="AUH64738.1"/>
    <property type="molecule type" value="Genomic_DNA"/>
</dbReference>
<evidence type="ECO:0000256" key="7">
    <source>
        <dbReference type="ARBA" id="ARBA00022741"/>
    </source>
</evidence>
<dbReference type="SUPFAM" id="SSF47384">
    <property type="entry name" value="Homodimeric domain of signal transducing histidine kinase"/>
    <property type="match status" value="1"/>
</dbReference>
<dbReference type="InterPro" id="IPR011006">
    <property type="entry name" value="CheY-like_superfamily"/>
</dbReference>
<evidence type="ECO:0000256" key="6">
    <source>
        <dbReference type="ARBA" id="ARBA00022692"/>
    </source>
</evidence>
<reference evidence="17 18" key="1">
    <citation type="journal article" date="2013" name="Antonie Van Leeuwenhoek">
        <title>Paracoccus zhejiangensis sp. nov., isolated from activated sludge in wastewater-treatment system.</title>
        <authorList>
            <person name="Wu Z.G."/>
            <person name="Zhang D.F."/>
            <person name="Liu Y.L."/>
            <person name="Wang F."/>
            <person name="Jiang X."/>
            <person name="Li C."/>
            <person name="Li S.P."/>
            <person name="Hong Q."/>
            <person name="Li W.J."/>
        </authorList>
    </citation>
    <scope>NUCLEOTIDE SEQUENCE [LARGE SCALE GENOMIC DNA]</scope>
    <source>
        <strain evidence="17 18">J6</strain>
    </source>
</reference>
<evidence type="ECO:0000256" key="11">
    <source>
        <dbReference type="ARBA" id="ARBA00023012"/>
    </source>
</evidence>
<keyword evidence="11" id="KW-0902">Two-component regulatory system</keyword>
<keyword evidence="10" id="KW-1133">Transmembrane helix</keyword>
<evidence type="ECO:0000313" key="18">
    <source>
        <dbReference type="Proteomes" id="UP000234530"/>
    </source>
</evidence>
<evidence type="ECO:0000313" key="17">
    <source>
        <dbReference type="EMBL" id="AUH64738.1"/>
    </source>
</evidence>
<dbReference type="Pfam" id="PF00512">
    <property type="entry name" value="HisKA"/>
    <property type="match status" value="1"/>
</dbReference>
<dbReference type="CDD" id="cd16922">
    <property type="entry name" value="HATPase_EvgS-ArcB-TorS-like"/>
    <property type="match status" value="1"/>
</dbReference>
<dbReference type="RefSeq" id="WP_101752767.1">
    <property type="nucleotide sequence ID" value="NZ_CP025430.1"/>
</dbReference>
<organism evidence="17 18">
    <name type="scientific">Paracoccus zhejiangensis</name>
    <dbReference type="NCBI Taxonomy" id="1077935"/>
    <lineage>
        <taxon>Bacteria</taxon>
        <taxon>Pseudomonadati</taxon>
        <taxon>Pseudomonadota</taxon>
        <taxon>Alphaproteobacteria</taxon>
        <taxon>Rhodobacterales</taxon>
        <taxon>Paracoccaceae</taxon>
        <taxon>Paracoccus</taxon>
    </lineage>
</organism>
<dbReference type="SMART" id="SM00448">
    <property type="entry name" value="REC"/>
    <property type="match status" value="1"/>
</dbReference>
<dbReference type="OrthoDB" id="9801651at2"/>
<keyword evidence="9" id="KW-0067">ATP-binding</keyword>
<dbReference type="SUPFAM" id="SSF52172">
    <property type="entry name" value="CheY-like"/>
    <property type="match status" value="1"/>
</dbReference>
<dbReference type="GO" id="GO:0000155">
    <property type="term" value="F:phosphorelay sensor kinase activity"/>
    <property type="evidence" value="ECO:0007669"/>
    <property type="project" value="InterPro"/>
</dbReference>
<evidence type="ECO:0000256" key="9">
    <source>
        <dbReference type="ARBA" id="ARBA00022840"/>
    </source>
</evidence>
<dbReference type="PANTHER" id="PTHR45339:SF1">
    <property type="entry name" value="HYBRID SIGNAL TRANSDUCTION HISTIDINE KINASE J"/>
    <property type="match status" value="1"/>
</dbReference>
<keyword evidence="6" id="KW-0812">Transmembrane</keyword>
<dbReference type="CDD" id="cd00082">
    <property type="entry name" value="HisKA"/>
    <property type="match status" value="1"/>
</dbReference>
<evidence type="ECO:0000256" key="4">
    <source>
        <dbReference type="ARBA" id="ARBA00022553"/>
    </source>
</evidence>
<dbReference type="SMART" id="SM00388">
    <property type="entry name" value="HisKA"/>
    <property type="match status" value="1"/>
</dbReference>
<evidence type="ECO:0000256" key="14">
    <source>
        <dbReference type="SAM" id="MobiDB-lite"/>
    </source>
</evidence>
<dbReference type="InterPro" id="IPR001789">
    <property type="entry name" value="Sig_transdc_resp-reg_receiver"/>
</dbReference>
<evidence type="ECO:0000256" key="5">
    <source>
        <dbReference type="ARBA" id="ARBA00022679"/>
    </source>
</evidence>
<dbReference type="AlphaFoldDB" id="A0A2H5EZK5"/>
<dbReference type="Gene3D" id="3.30.565.10">
    <property type="entry name" value="Histidine kinase-like ATPase, C-terminal domain"/>
    <property type="match status" value="1"/>
</dbReference>
<evidence type="ECO:0000256" key="13">
    <source>
        <dbReference type="PROSITE-ProRule" id="PRU00169"/>
    </source>
</evidence>
<keyword evidence="7" id="KW-0547">Nucleotide-binding</keyword>
<gene>
    <name evidence="17" type="ORF">CX676_11640</name>
</gene>
<dbReference type="CDD" id="cd17546">
    <property type="entry name" value="REC_hyHK_CKI1_RcsC-like"/>
    <property type="match status" value="1"/>
</dbReference>
<keyword evidence="5" id="KW-0808">Transferase</keyword>
<evidence type="ECO:0000256" key="12">
    <source>
        <dbReference type="ARBA" id="ARBA00023136"/>
    </source>
</evidence>
<feature type="domain" description="Histidine kinase" evidence="15">
    <location>
        <begin position="86"/>
        <end position="307"/>
    </location>
</feature>
<keyword evidence="12" id="KW-0472">Membrane</keyword>
<dbReference type="Pfam" id="PF02518">
    <property type="entry name" value="HATPase_c"/>
    <property type="match status" value="1"/>
</dbReference>
<dbReference type="GO" id="GO:0016020">
    <property type="term" value="C:membrane"/>
    <property type="evidence" value="ECO:0007669"/>
    <property type="project" value="UniProtKB-SubCell"/>
</dbReference>
<dbReference type="Gene3D" id="1.10.287.130">
    <property type="match status" value="1"/>
</dbReference>
<dbReference type="SMART" id="SM00387">
    <property type="entry name" value="HATPase_c"/>
    <property type="match status" value="1"/>
</dbReference>
<dbReference type="PRINTS" id="PR00344">
    <property type="entry name" value="BCTRLSENSOR"/>
</dbReference>
<dbReference type="InterPro" id="IPR003661">
    <property type="entry name" value="HisK_dim/P_dom"/>
</dbReference>
<evidence type="ECO:0000256" key="3">
    <source>
        <dbReference type="ARBA" id="ARBA00012438"/>
    </source>
</evidence>
<keyword evidence="8 17" id="KW-0418">Kinase</keyword>
<feature type="domain" description="Response regulatory" evidence="16">
    <location>
        <begin position="334"/>
        <end position="453"/>
    </location>
</feature>
<dbReference type="Proteomes" id="UP000234530">
    <property type="component" value="Chromosome"/>
</dbReference>
<evidence type="ECO:0000259" key="15">
    <source>
        <dbReference type="PROSITE" id="PS50109"/>
    </source>
</evidence>
<dbReference type="InterPro" id="IPR036890">
    <property type="entry name" value="HATPase_C_sf"/>
</dbReference>
<evidence type="ECO:0000256" key="10">
    <source>
        <dbReference type="ARBA" id="ARBA00022989"/>
    </source>
</evidence>
<comment type="subcellular location">
    <subcellularLocation>
        <location evidence="2">Membrane</location>
    </subcellularLocation>
</comment>
<dbReference type="KEGG" id="pzh:CX676_11640"/>
<dbReference type="EC" id="2.7.13.3" evidence="3"/>
<feature type="region of interest" description="Disordered" evidence="14">
    <location>
        <begin position="1"/>
        <end position="23"/>
    </location>
</feature>
<dbReference type="Pfam" id="PF00072">
    <property type="entry name" value="Response_reg"/>
    <property type="match status" value="1"/>
</dbReference>
<evidence type="ECO:0000256" key="8">
    <source>
        <dbReference type="ARBA" id="ARBA00022777"/>
    </source>
</evidence>
<dbReference type="InterPro" id="IPR003594">
    <property type="entry name" value="HATPase_dom"/>
</dbReference>
<evidence type="ECO:0000256" key="2">
    <source>
        <dbReference type="ARBA" id="ARBA00004370"/>
    </source>
</evidence>
<sequence>MSRDGDPASRAAGPVSRARFERERRARHEAEALLETYSRQVYEGNQRLHLQAEMLEETVRQRTMDLEAARIEADAANQAKSIFLAHMSHEIRTPMNGVLGMAEELRETGLTPAQQDILSVIIESGDLLLSVISDVLDLSKIEAGQVTLEHLPCNLAEIVASAKRLFGPKAAAKGLAFQVPDMAALWVDSDPTRLRQIVGNLLSNAIKFTDRGVVSMRLDYRPGAVADLPGELQIVVEDSGIGMTPEQLSRLFTPYMQADASIARTHGGSGLGLAIARQFCRIMGGDLTAESIPGRGSHFRARVSALLTNERPAARSQVSLERDLAERLKTGGLDVLAAEDNQTNQLVLVSMLRRLGLSARLVETGTALVEAWRAQQPDLILMDVQMPGMCGIEATRAIRRAEAEGGLPRTPIIALSANAMTHHLDEYLACGMDASVPKPIRRAALVEAMLAVLPARPCDGGGAGNGSATGGMPDG</sequence>
<keyword evidence="18" id="KW-1185">Reference proteome</keyword>
<dbReference type="FunFam" id="3.30.565.10:FF:000010">
    <property type="entry name" value="Sensor histidine kinase RcsC"/>
    <property type="match status" value="1"/>
</dbReference>
<dbReference type="PANTHER" id="PTHR45339">
    <property type="entry name" value="HYBRID SIGNAL TRANSDUCTION HISTIDINE KINASE J"/>
    <property type="match status" value="1"/>
</dbReference>
<dbReference type="InterPro" id="IPR005467">
    <property type="entry name" value="His_kinase_dom"/>
</dbReference>
<evidence type="ECO:0000259" key="16">
    <source>
        <dbReference type="PROSITE" id="PS50110"/>
    </source>
</evidence>
<dbReference type="GO" id="GO:0005524">
    <property type="term" value="F:ATP binding"/>
    <property type="evidence" value="ECO:0007669"/>
    <property type="project" value="UniProtKB-KW"/>
</dbReference>
<dbReference type="SUPFAM" id="SSF55874">
    <property type="entry name" value="ATPase domain of HSP90 chaperone/DNA topoisomerase II/histidine kinase"/>
    <property type="match status" value="1"/>
</dbReference>
<feature type="modified residue" description="4-aspartylphosphate" evidence="13">
    <location>
        <position position="383"/>
    </location>
</feature>
<protein>
    <recommendedName>
        <fullName evidence="3">histidine kinase</fullName>
        <ecNumber evidence="3">2.7.13.3</ecNumber>
    </recommendedName>
</protein>
<dbReference type="PROSITE" id="PS50110">
    <property type="entry name" value="RESPONSE_REGULATORY"/>
    <property type="match status" value="1"/>
</dbReference>
<dbReference type="PROSITE" id="PS50109">
    <property type="entry name" value="HIS_KIN"/>
    <property type="match status" value="1"/>
</dbReference>
<keyword evidence="4 13" id="KW-0597">Phosphoprotein</keyword>
<name>A0A2H5EZK5_9RHOB</name>
<accession>A0A2H5EZK5</accession>
<dbReference type="InterPro" id="IPR036097">
    <property type="entry name" value="HisK_dim/P_sf"/>
</dbReference>
<dbReference type="FunFam" id="1.10.287.130:FF:000004">
    <property type="entry name" value="Ethylene receptor 1"/>
    <property type="match status" value="1"/>
</dbReference>
<evidence type="ECO:0000256" key="1">
    <source>
        <dbReference type="ARBA" id="ARBA00000085"/>
    </source>
</evidence>
<comment type="catalytic activity">
    <reaction evidence="1">
        <text>ATP + protein L-histidine = ADP + protein N-phospho-L-histidine.</text>
        <dbReference type="EC" id="2.7.13.3"/>
    </reaction>
</comment>
<dbReference type="InterPro" id="IPR004358">
    <property type="entry name" value="Sig_transdc_His_kin-like_C"/>
</dbReference>